<feature type="active site" description="Proton donor" evidence="6">
    <location>
        <position position="301"/>
    </location>
</feature>
<reference evidence="10" key="1">
    <citation type="journal article" date="2023" name="Mol. Phylogenet. Evol.">
        <title>Genome-scale phylogeny and comparative genomics of the fungal order Sordariales.</title>
        <authorList>
            <person name="Hensen N."/>
            <person name="Bonometti L."/>
            <person name="Westerberg I."/>
            <person name="Brannstrom I.O."/>
            <person name="Guillou S."/>
            <person name="Cros-Aarteil S."/>
            <person name="Calhoun S."/>
            <person name="Haridas S."/>
            <person name="Kuo A."/>
            <person name="Mondo S."/>
            <person name="Pangilinan J."/>
            <person name="Riley R."/>
            <person name="LaButti K."/>
            <person name="Andreopoulos B."/>
            <person name="Lipzen A."/>
            <person name="Chen C."/>
            <person name="Yan M."/>
            <person name="Daum C."/>
            <person name="Ng V."/>
            <person name="Clum A."/>
            <person name="Steindorff A."/>
            <person name="Ohm R.A."/>
            <person name="Martin F."/>
            <person name="Silar P."/>
            <person name="Natvig D.O."/>
            <person name="Lalanne C."/>
            <person name="Gautier V."/>
            <person name="Ament-Velasquez S.L."/>
            <person name="Kruys A."/>
            <person name="Hutchinson M.I."/>
            <person name="Powell A.J."/>
            <person name="Barry K."/>
            <person name="Miller A.N."/>
            <person name="Grigoriev I.V."/>
            <person name="Debuchy R."/>
            <person name="Gladieux P."/>
            <person name="Hiltunen Thoren M."/>
            <person name="Johannesson H."/>
        </authorList>
    </citation>
    <scope>NUCLEOTIDE SEQUENCE</scope>
    <source>
        <strain evidence="10">CBS 103.79</strain>
    </source>
</reference>
<dbReference type="InterPro" id="IPR009006">
    <property type="entry name" value="Ala_racemase/Decarboxylase_C"/>
</dbReference>
<comment type="caution">
    <text evidence="10">The sequence shown here is derived from an EMBL/GenBank/DDBJ whole genome shotgun (WGS) entry which is preliminary data.</text>
</comment>
<comment type="similarity">
    <text evidence="2 7">Belongs to the Orn/Lys/Arg decarboxylase class-II family.</text>
</comment>
<gene>
    <name evidence="10" type="ORF">C8A05DRAFT_48023</name>
</gene>
<dbReference type="Pfam" id="PF00278">
    <property type="entry name" value="Orn_DAP_Arg_deC"/>
    <property type="match status" value="1"/>
</dbReference>
<dbReference type="PANTHER" id="PTHR11482:SF6">
    <property type="entry name" value="ORNITHINE DECARBOXYLASE 1-RELATED"/>
    <property type="match status" value="1"/>
</dbReference>
<feature type="domain" description="Orn/DAP/Arg decarboxylase 2 N-terminal" evidence="9">
    <location>
        <begin position="10"/>
        <end position="218"/>
    </location>
</feature>
<dbReference type="Gene3D" id="3.20.20.10">
    <property type="entry name" value="Alanine racemase"/>
    <property type="match status" value="1"/>
</dbReference>
<proteinExistence type="inferred from homology"/>
<keyword evidence="5" id="KW-0456">Lyase</keyword>
<evidence type="ECO:0000256" key="4">
    <source>
        <dbReference type="ARBA" id="ARBA00022898"/>
    </source>
</evidence>
<dbReference type="InterPro" id="IPR022657">
    <property type="entry name" value="De-COase2_CS"/>
</dbReference>
<dbReference type="PANTHER" id="PTHR11482">
    <property type="entry name" value="ARGININE/DIAMINOPIMELATE/ORNITHINE DECARBOXYLASE"/>
    <property type="match status" value="1"/>
</dbReference>
<dbReference type="FunFam" id="3.20.20.10:FF:000005">
    <property type="entry name" value="Ornithine decarboxylase"/>
    <property type="match status" value="1"/>
</dbReference>
<dbReference type="PRINTS" id="PR01179">
    <property type="entry name" value="ODADCRBXLASE"/>
</dbReference>
<dbReference type="PRINTS" id="PR01182">
    <property type="entry name" value="ORNDCRBXLASE"/>
</dbReference>
<dbReference type="GO" id="GO:0033387">
    <property type="term" value="P:putrescine biosynthetic process from arginine, via ornithine"/>
    <property type="evidence" value="ECO:0007669"/>
    <property type="project" value="TreeGrafter"/>
</dbReference>
<evidence type="ECO:0000256" key="7">
    <source>
        <dbReference type="RuleBase" id="RU003737"/>
    </source>
</evidence>
<protein>
    <submittedName>
        <fullName evidence="10">Pyridoxal-dependent decarboxylase</fullName>
    </submittedName>
</protein>
<dbReference type="Gene3D" id="2.40.37.10">
    <property type="entry name" value="Lyase, Ornithine Decarboxylase, Chain A, domain 1"/>
    <property type="match status" value="1"/>
</dbReference>
<evidence type="ECO:0000313" key="11">
    <source>
        <dbReference type="Proteomes" id="UP001303889"/>
    </source>
</evidence>
<comment type="cofactor">
    <cofactor evidence="1 6">
        <name>pyridoxal 5'-phosphate</name>
        <dbReference type="ChEBI" id="CHEBI:597326"/>
    </cofactor>
</comment>
<evidence type="ECO:0000256" key="5">
    <source>
        <dbReference type="ARBA" id="ARBA00023239"/>
    </source>
</evidence>
<name>A0AAN6RN45_9PEZI</name>
<dbReference type="GO" id="GO:0005737">
    <property type="term" value="C:cytoplasm"/>
    <property type="evidence" value="ECO:0007669"/>
    <property type="project" value="TreeGrafter"/>
</dbReference>
<dbReference type="SUPFAM" id="SSF51419">
    <property type="entry name" value="PLP-binding barrel"/>
    <property type="match status" value="1"/>
</dbReference>
<feature type="modified residue" description="N6-(pyridoxal phosphate)lysine" evidence="6">
    <location>
        <position position="13"/>
    </location>
</feature>
<reference evidence="10" key="2">
    <citation type="submission" date="2023-05" db="EMBL/GenBank/DDBJ databases">
        <authorList>
            <consortium name="Lawrence Berkeley National Laboratory"/>
            <person name="Steindorff A."/>
            <person name="Hensen N."/>
            <person name="Bonometti L."/>
            <person name="Westerberg I."/>
            <person name="Brannstrom I.O."/>
            <person name="Guillou S."/>
            <person name="Cros-Aarteil S."/>
            <person name="Calhoun S."/>
            <person name="Haridas S."/>
            <person name="Kuo A."/>
            <person name="Mondo S."/>
            <person name="Pangilinan J."/>
            <person name="Riley R."/>
            <person name="Labutti K."/>
            <person name="Andreopoulos B."/>
            <person name="Lipzen A."/>
            <person name="Chen C."/>
            <person name="Yanf M."/>
            <person name="Daum C."/>
            <person name="Ng V."/>
            <person name="Clum A."/>
            <person name="Ohm R."/>
            <person name="Martin F."/>
            <person name="Silar P."/>
            <person name="Natvig D."/>
            <person name="Lalanne C."/>
            <person name="Gautier V."/>
            <person name="Ament-Velasquez S.L."/>
            <person name="Kruys A."/>
            <person name="Hutchinson M.I."/>
            <person name="Powell A.J."/>
            <person name="Barry K."/>
            <person name="Miller A.N."/>
            <person name="Grigoriev I.V."/>
            <person name="Debuchy R."/>
            <person name="Gladieux P."/>
            <person name="Thoren M.H."/>
            <person name="Johannesson H."/>
        </authorList>
    </citation>
    <scope>NUCLEOTIDE SEQUENCE</scope>
    <source>
        <strain evidence="10">CBS 103.79</strain>
    </source>
</reference>
<feature type="domain" description="Orn/DAP/Arg decarboxylase 2 C-terminal" evidence="8">
    <location>
        <begin position="220"/>
        <end position="329"/>
    </location>
</feature>
<evidence type="ECO:0000259" key="8">
    <source>
        <dbReference type="Pfam" id="PF00278"/>
    </source>
</evidence>
<dbReference type="EMBL" id="MU856200">
    <property type="protein sequence ID" value="KAK3897317.1"/>
    <property type="molecule type" value="Genomic_DNA"/>
</dbReference>
<dbReference type="InterPro" id="IPR022644">
    <property type="entry name" value="De-COase2_N"/>
</dbReference>
<dbReference type="InterPro" id="IPR022643">
    <property type="entry name" value="De-COase2_C"/>
</dbReference>
<dbReference type="GO" id="GO:0004586">
    <property type="term" value="F:ornithine decarboxylase activity"/>
    <property type="evidence" value="ECO:0007669"/>
    <property type="project" value="TreeGrafter"/>
</dbReference>
<organism evidence="10 11">
    <name type="scientific">Staphylotrichum tortipilum</name>
    <dbReference type="NCBI Taxonomy" id="2831512"/>
    <lineage>
        <taxon>Eukaryota</taxon>
        <taxon>Fungi</taxon>
        <taxon>Dikarya</taxon>
        <taxon>Ascomycota</taxon>
        <taxon>Pezizomycotina</taxon>
        <taxon>Sordariomycetes</taxon>
        <taxon>Sordariomycetidae</taxon>
        <taxon>Sordariales</taxon>
        <taxon>Chaetomiaceae</taxon>
        <taxon>Staphylotrichum</taxon>
    </lineage>
</organism>
<dbReference type="PROSITE" id="PS00879">
    <property type="entry name" value="ODR_DC_2_2"/>
    <property type="match status" value="1"/>
</dbReference>
<dbReference type="InterPro" id="IPR002433">
    <property type="entry name" value="Orn_de-COase"/>
</dbReference>
<evidence type="ECO:0000313" key="10">
    <source>
        <dbReference type="EMBL" id="KAK3897317.1"/>
    </source>
</evidence>
<dbReference type="SUPFAM" id="SSF50621">
    <property type="entry name" value="Alanine racemase C-terminal domain-like"/>
    <property type="match status" value="1"/>
</dbReference>
<accession>A0AAN6RN45</accession>
<evidence type="ECO:0000256" key="1">
    <source>
        <dbReference type="ARBA" id="ARBA00001933"/>
    </source>
</evidence>
<evidence type="ECO:0000256" key="6">
    <source>
        <dbReference type="PIRSR" id="PIRSR600183-50"/>
    </source>
</evidence>
<dbReference type="InterPro" id="IPR029066">
    <property type="entry name" value="PLP-binding_barrel"/>
</dbReference>
<keyword evidence="4 6" id="KW-0663">Pyridoxal phosphate</keyword>
<keyword evidence="3" id="KW-0210">Decarboxylase</keyword>
<dbReference type="InterPro" id="IPR000183">
    <property type="entry name" value="Orn/DAP/Arg_de-COase"/>
</dbReference>
<evidence type="ECO:0000256" key="2">
    <source>
        <dbReference type="ARBA" id="ARBA00008872"/>
    </source>
</evidence>
<dbReference type="Proteomes" id="UP001303889">
    <property type="component" value="Unassembled WGS sequence"/>
</dbReference>
<sequence>MKCADSAPPQAVKCNPDPHLLRFMADLGLGFDCASAAEIQLVLGLGIDSSRIIFSHPCKAVSALELASSRGVPLAMFDNSDELDKIKSVSPGMRLLLRIYAQDDTARVSLGKKFGAPLDTILPLLLKARALDLKVVGVSFHIGSAASDPKAFATAARDALRAFDQGRELGFDMGILDVGGGFQHSNFEAMAPTLRLALEHEFPSRNVRIIAEPGRYYARSYYTMACKVISRRKQNRNTDEGNSAATVPDMLYQNDGIYGCFMNRVTEEEVFVPSLIPIDKGHGGVSRRQGKHFYSLWGPTCDSVDCVSDRAVLHCEALVGDWLKYPNMGAYTAASATSFNGFPNVYEILYVIRKTNKNHCKVEKRN</sequence>
<keyword evidence="11" id="KW-1185">Reference proteome</keyword>
<evidence type="ECO:0000256" key="3">
    <source>
        <dbReference type="ARBA" id="ARBA00022793"/>
    </source>
</evidence>
<evidence type="ECO:0000259" key="9">
    <source>
        <dbReference type="Pfam" id="PF02784"/>
    </source>
</evidence>
<dbReference type="CDD" id="cd00622">
    <property type="entry name" value="PLPDE_III_ODC"/>
    <property type="match status" value="1"/>
</dbReference>
<dbReference type="Pfam" id="PF02784">
    <property type="entry name" value="Orn_Arg_deC_N"/>
    <property type="match status" value="1"/>
</dbReference>
<dbReference type="AlphaFoldDB" id="A0AAN6RN45"/>